<protein>
    <submittedName>
        <fullName evidence="1">Type II toxin-antitoxin system RelE/ParE family toxin</fullName>
    </submittedName>
</protein>
<dbReference type="NCBIfam" id="TIGR02683">
    <property type="entry name" value="upstrm_HI1419"/>
    <property type="match status" value="1"/>
</dbReference>
<reference evidence="2" key="1">
    <citation type="journal article" date="2019" name="Int. J. Syst. Evol. Microbiol.">
        <title>The Global Catalogue of Microorganisms (GCM) 10K type strain sequencing project: providing services to taxonomists for standard genome sequencing and annotation.</title>
        <authorList>
            <consortium name="The Broad Institute Genomics Platform"/>
            <consortium name="The Broad Institute Genome Sequencing Center for Infectious Disease"/>
            <person name="Wu L."/>
            <person name="Ma J."/>
        </authorList>
    </citation>
    <scope>NUCLEOTIDE SEQUENCE [LARGE SCALE GENOMIC DNA]</scope>
    <source>
        <strain evidence="2">CCUG 2113</strain>
    </source>
</reference>
<dbReference type="PANTHER" id="PTHR41791">
    <property type="entry name" value="SSL7039 PROTEIN"/>
    <property type="match status" value="1"/>
</dbReference>
<evidence type="ECO:0000313" key="2">
    <source>
        <dbReference type="Proteomes" id="UP001595693"/>
    </source>
</evidence>
<dbReference type="PIRSF" id="PIRSF028744">
    <property type="entry name" value="Addict_mod_HI1419"/>
    <property type="match status" value="1"/>
</dbReference>
<dbReference type="InterPro" id="IPR014056">
    <property type="entry name" value="TypeIITA-like_toxin_pred"/>
</dbReference>
<evidence type="ECO:0000313" key="1">
    <source>
        <dbReference type="EMBL" id="MFC3937852.1"/>
    </source>
</evidence>
<proteinExistence type="predicted"/>
<dbReference type="Proteomes" id="UP001595693">
    <property type="component" value="Unassembled WGS sequence"/>
</dbReference>
<name>A0ABV8DHY7_9BURK</name>
<dbReference type="RefSeq" id="WP_055398132.1">
    <property type="nucleotide sequence ID" value="NZ_JAMXAX010000216.1"/>
</dbReference>
<keyword evidence="2" id="KW-1185">Reference proteome</keyword>
<comment type="caution">
    <text evidence="1">The sequence shown here is derived from an EMBL/GenBank/DDBJ whole genome shotgun (WGS) entry which is preliminary data.</text>
</comment>
<organism evidence="1 2">
    <name type="scientific">Acidovorax facilis</name>
    <dbReference type="NCBI Taxonomy" id="12917"/>
    <lineage>
        <taxon>Bacteria</taxon>
        <taxon>Pseudomonadati</taxon>
        <taxon>Pseudomonadota</taxon>
        <taxon>Betaproteobacteria</taxon>
        <taxon>Burkholderiales</taxon>
        <taxon>Comamonadaceae</taxon>
        <taxon>Acidovorax</taxon>
    </lineage>
</organism>
<dbReference type="EMBL" id="JBHSAJ010000140">
    <property type="protein sequence ID" value="MFC3937852.1"/>
    <property type="molecule type" value="Genomic_DNA"/>
</dbReference>
<gene>
    <name evidence="1" type="ORF">ACFOW3_24810</name>
</gene>
<accession>A0ABV8DHY7</accession>
<sequence>MAARLEEYVREDGTNPYKEWFDSLDLQAATKVTIAKARLELGNTSNVEWFRGIGEYKINWGPGYRIYLAKDGESLVVLFGGSSKKNQQRAIDQAVALHEEYKARKKAQTPTKKGGPR</sequence>
<dbReference type="PANTHER" id="PTHR41791:SF1">
    <property type="entry name" value="SSL7039 PROTEIN"/>
    <property type="match status" value="1"/>
</dbReference>